<name>A0A1G7MYI8_CHIFI</name>
<evidence type="ECO:0000313" key="1">
    <source>
        <dbReference type="EMBL" id="SDF66741.1"/>
    </source>
</evidence>
<evidence type="ECO:0000313" key="2">
    <source>
        <dbReference type="Proteomes" id="UP000199045"/>
    </source>
</evidence>
<organism evidence="1 2">
    <name type="scientific">Chitinophaga filiformis</name>
    <name type="common">Myxococcus filiformis</name>
    <name type="synonym">Flexibacter filiformis</name>
    <dbReference type="NCBI Taxonomy" id="104663"/>
    <lineage>
        <taxon>Bacteria</taxon>
        <taxon>Pseudomonadati</taxon>
        <taxon>Bacteroidota</taxon>
        <taxon>Chitinophagia</taxon>
        <taxon>Chitinophagales</taxon>
        <taxon>Chitinophagaceae</taxon>
        <taxon>Chitinophaga</taxon>
    </lineage>
</organism>
<dbReference type="AlphaFoldDB" id="A0A1G7MYI8"/>
<accession>A0A1G7MYI8</accession>
<gene>
    <name evidence="1" type="ORF">SAMN04488121_102599</name>
</gene>
<dbReference type="Proteomes" id="UP000199045">
    <property type="component" value="Unassembled WGS sequence"/>
</dbReference>
<proteinExistence type="predicted"/>
<protein>
    <submittedName>
        <fullName evidence="1">Uncharacterized protein</fullName>
    </submittedName>
</protein>
<sequence>MTIVVPEMNIVICEDDRRHVQITYAIGQEYCPLTGGGRACADMTRGFTLLILYINRAWIQRQHFLRPHHPFACFRIYFIK</sequence>
<reference evidence="1 2" key="1">
    <citation type="submission" date="2016-10" db="EMBL/GenBank/DDBJ databases">
        <authorList>
            <person name="de Groot N.N."/>
        </authorList>
    </citation>
    <scope>NUCLEOTIDE SEQUENCE [LARGE SCALE GENOMIC DNA]</scope>
    <source>
        <strain evidence="1 2">DSM 527</strain>
    </source>
</reference>
<dbReference type="EMBL" id="FNBN01000002">
    <property type="protein sequence ID" value="SDF66741.1"/>
    <property type="molecule type" value="Genomic_DNA"/>
</dbReference>